<evidence type="ECO:0000256" key="4">
    <source>
        <dbReference type="ARBA" id="ARBA00022519"/>
    </source>
</evidence>
<organism evidence="6 7">
    <name type="scientific">Puniceibacterium sediminis</name>
    <dbReference type="NCBI Taxonomy" id="1608407"/>
    <lineage>
        <taxon>Bacteria</taxon>
        <taxon>Pseudomonadati</taxon>
        <taxon>Pseudomonadota</taxon>
        <taxon>Alphaproteobacteria</taxon>
        <taxon>Rhodobacterales</taxon>
        <taxon>Paracoccaceae</taxon>
        <taxon>Puniceibacterium</taxon>
    </lineage>
</organism>
<name>A0A238WT68_9RHOB</name>
<keyword evidence="5" id="KW-0472">Membrane</keyword>
<keyword evidence="4" id="KW-0997">Cell inner membrane</keyword>
<dbReference type="PANTHER" id="PTHR30024">
    <property type="entry name" value="ALIPHATIC SULFONATES-BINDING PROTEIN-RELATED"/>
    <property type="match status" value="1"/>
</dbReference>
<dbReference type="AlphaFoldDB" id="A0A238WT68"/>
<dbReference type="SUPFAM" id="SSF53850">
    <property type="entry name" value="Periplasmic binding protein-like II"/>
    <property type="match status" value="1"/>
</dbReference>
<keyword evidence="7" id="KW-1185">Reference proteome</keyword>
<dbReference type="GO" id="GO:0005524">
    <property type="term" value="F:ATP binding"/>
    <property type="evidence" value="ECO:0007669"/>
    <property type="project" value="UniProtKB-KW"/>
</dbReference>
<reference evidence="6 7" key="1">
    <citation type="submission" date="2017-06" db="EMBL/GenBank/DDBJ databases">
        <authorList>
            <person name="Kim H.J."/>
            <person name="Triplett B.A."/>
        </authorList>
    </citation>
    <scope>NUCLEOTIDE SEQUENCE [LARGE SCALE GENOMIC DNA]</scope>
    <source>
        <strain evidence="6 7">DSM 29052</strain>
    </source>
</reference>
<keyword evidence="6" id="KW-0547">Nucleotide-binding</keyword>
<dbReference type="EMBL" id="FZNN01000007">
    <property type="protein sequence ID" value="SNR49766.1"/>
    <property type="molecule type" value="Genomic_DNA"/>
</dbReference>
<accession>A0A238WT68</accession>
<evidence type="ECO:0000313" key="6">
    <source>
        <dbReference type="EMBL" id="SNR49766.1"/>
    </source>
</evidence>
<dbReference type="RefSeq" id="WP_089270334.1">
    <property type="nucleotide sequence ID" value="NZ_FZNN01000007.1"/>
</dbReference>
<comment type="subcellular location">
    <subcellularLocation>
        <location evidence="1">Endomembrane system</location>
    </subcellularLocation>
</comment>
<protein>
    <submittedName>
        <fullName evidence="6">NitT/TauT family transport system ATP-binding protein</fullName>
    </submittedName>
</protein>
<gene>
    <name evidence="6" type="ORF">SAMN06265370_10796</name>
</gene>
<dbReference type="Proteomes" id="UP000198417">
    <property type="component" value="Unassembled WGS sequence"/>
</dbReference>
<dbReference type="CDD" id="cd13553">
    <property type="entry name" value="PBP2_NrtA_CpmA_like"/>
    <property type="match status" value="1"/>
</dbReference>
<evidence type="ECO:0000313" key="7">
    <source>
        <dbReference type="Proteomes" id="UP000198417"/>
    </source>
</evidence>
<evidence type="ECO:0000256" key="5">
    <source>
        <dbReference type="ARBA" id="ARBA00023136"/>
    </source>
</evidence>
<sequence>MKGTVLSVGFIPLLDAAPLIVAQEMGFAAEEGITLDLVRAPSWSSLRDMLSFGRVDAAHMLSPMPVAAALGLGGTQAPLAAVSVLSINGTVIGVSNALAERLRDGGHDFAFNDARAAGTALIKAAVPTLRIGVPFPFSMHAELLYYWLSALGLPAPQNVDIRTVPPSLMAQAIEAGEIDAFCVGEPWGSIAVENGVGSLLLPGAAIWAFAPEKVLAVRSDWADAEPALLGRLIRAVWRAGRWLGDSSSNTLAAELLSRPTYLNLPAEILDRSLNGSLVISARGDQRDTPGFIEFHAGAASFPWRSQAQWIGLQLALRTGLDRVASVNTAEGVFRSNLHRNALRQTSAELPAASSKVEGALGARTTLPAESGRITLSRDVFFDGRVFDPSQIER</sequence>
<keyword evidence="6" id="KW-0067">ATP-binding</keyword>
<dbReference type="Gene3D" id="3.40.190.10">
    <property type="entry name" value="Periplasmic binding protein-like II"/>
    <property type="match status" value="2"/>
</dbReference>
<dbReference type="Pfam" id="PF13379">
    <property type="entry name" value="NMT1_2"/>
    <property type="match status" value="1"/>
</dbReference>
<evidence type="ECO:0000256" key="3">
    <source>
        <dbReference type="ARBA" id="ARBA00022475"/>
    </source>
</evidence>
<dbReference type="PANTHER" id="PTHR30024:SF43">
    <property type="entry name" value="BLL4572 PROTEIN"/>
    <property type="match status" value="1"/>
</dbReference>
<keyword evidence="3" id="KW-1003">Cell membrane</keyword>
<proteinExistence type="predicted"/>
<keyword evidence="2" id="KW-0813">Transport</keyword>
<dbReference type="InterPro" id="IPR044527">
    <property type="entry name" value="NrtA/CpmA_ABC-bd_dom"/>
</dbReference>
<dbReference type="OrthoDB" id="570524at2"/>
<evidence type="ECO:0000256" key="2">
    <source>
        <dbReference type="ARBA" id="ARBA00022448"/>
    </source>
</evidence>
<evidence type="ECO:0000256" key="1">
    <source>
        <dbReference type="ARBA" id="ARBA00004308"/>
    </source>
</evidence>
<dbReference type="GO" id="GO:0012505">
    <property type="term" value="C:endomembrane system"/>
    <property type="evidence" value="ECO:0007669"/>
    <property type="project" value="UniProtKB-SubCell"/>
</dbReference>